<feature type="chain" id="PRO_5001568744" description="Protein LNK2" evidence="2">
    <location>
        <begin position="17"/>
        <end position="665"/>
    </location>
</feature>
<dbReference type="PANTHER" id="PTHR33334">
    <property type="entry name" value="PROTEIN LNK1"/>
    <property type="match status" value="1"/>
</dbReference>
<name>A0A059BJT9_EUCGR</name>
<dbReference type="InParanoid" id="A0A059BJT9"/>
<dbReference type="eggNOG" id="ENOG502QS7P">
    <property type="taxonomic scope" value="Eukaryota"/>
</dbReference>
<dbReference type="AlphaFoldDB" id="A0A059BJT9"/>
<dbReference type="FunCoup" id="A0A059BJT9">
    <property type="interactions" value="195"/>
</dbReference>
<dbReference type="EMBL" id="KK198759">
    <property type="protein sequence ID" value="KCW65930.1"/>
    <property type="molecule type" value="Genomic_DNA"/>
</dbReference>
<protein>
    <recommendedName>
        <fullName evidence="4">Protein LNK2</fullName>
    </recommendedName>
</protein>
<dbReference type="InterPro" id="IPR039928">
    <property type="entry name" value="LNK"/>
</dbReference>
<dbReference type="STRING" id="71139.A0A059BJT9"/>
<dbReference type="Gramene" id="KCW65930">
    <property type="protein sequence ID" value="KCW65930"/>
    <property type="gene ID" value="EUGRSUZ_G03246"/>
</dbReference>
<organism evidence="3">
    <name type="scientific">Eucalyptus grandis</name>
    <name type="common">Flooded gum</name>
    <dbReference type="NCBI Taxonomy" id="71139"/>
    <lineage>
        <taxon>Eukaryota</taxon>
        <taxon>Viridiplantae</taxon>
        <taxon>Streptophyta</taxon>
        <taxon>Embryophyta</taxon>
        <taxon>Tracheophyta</taxon>
        <taxon>Spermatophyta</taxon>
        <taxon>Magnoliopsida</taxon>
        <taxon>eudicotyledons</taxon>
        <taxon>Gunneridae</taxon>
        <taxon>Pentapetalae</taxon>
        <taxon>rosids</taxon>
        <taxon>malvids</taxon>
        <taxon>Myrtales</taxon>
        <taxon>Myrtaceae</taxon>
        <taxon>Myrtoideae</taxon>
        <taxon>Eucalypteae</taxon>
        <taxon>Eucalyptus</taxon>
    </lineage>
</organism>
<feature type="signal peptide" evidence="2">
    <location>
        <begin position="1"/>
        <end position="16"/>
    </location>
</feature>
<dbReference type="GO" id="GO:0007623">
    <property type="term" value="P:circadian rhythm"/>
    <property type="evidence" value="ECO:0007669"/>
    <property type="project" value="InterPro"/>
</dbReference>
<dbReference type="OMA" id="NQFPKEG"/>
<accession>A0A059BJT9</accession>
<dbReference type="GO" id="GO:0006355">
    <property type="term" value="P:regulation of DNA-templated transcription"/>
    <property type="evidence" value="ECO:0007669"/>
    <property type="project" value="InterPro"/>
</dbReference>
<sequence>MHVLFLSLKLTSIIWGEAGENGEHIVPYQAGKEDDRPNKIQNEDITTLKPSEQKLLGAKLDLHGMKLECFNRSNKNGGIAVSRLDSWPNLSSSEAAKDEQGSVGTGVTDNVTEINECNLSKAETAQHDADADIFGNTQDKEHTDFSDYGWENISSFDDLDRIFSNDEPIFGQANLDKADEIWSSSKDATSGPVRSFSISADSPGLISGALTSSSEIPQVKTEYEHQDEQSFNLGYDKMNEPASISFQQRNATVEPVVNDQVYRHKTLHKSQKKSREKAEGKIAQDIYGSWSSHVDLGGQCGHQPSPFPSSINQLSGIRGPEPTHFQQISDPYAQSSAFRNYAESFPAILSPTSFQSREVKCPVVFPGYKVSSTYVDSTGKRLDSPGKPPTMTPQEKIEKLRRRQQMQAMLAIKKQLQQFVDEICPSDAQGLTLEISNQHSKGAHLEVDDLSSLPSIDVSSSIEQDGSTFVSAAVDGSSIEDVVLNQLQDVIAKLDDRIKICIRDSLYRLAKSTVKRQHTGSMIGTVVHPQDEHEVLAKEESEASNREVKPADVETDTNPIDRAVAHLLFHRPFSTKLPGTPESLISQKLPHKHKAQELANVQNEGLSKILKTESQSSLQGSESTDQMTDTHQINQFKNSTSMDTSENAYVPTEGGAGALEALQEQ</sequence>
<evidence type="ECO:0000313" key="3">
    <source>
        <dbReference type="EMBL" id="KCW65930.1"/>
    </source>
</evidence>
<feature type="region of interest" description="Disordered" evidence="1">
    <location>
        <begin position="612"/>
        <end position="665"/>
    </location>
</feature>
<dbReference type="PANTHER" id="PTHR33334:SF5">
    <property type="entry name" value="PROTEIN LNK2"/>
    <property type="match status" value="1"/>
</dbReference>
<keyword evidence="2" id="KW-0732">Signal</keyword>
<feature type="compositionally biased region" description="Polar residues" evidence="1">
    <location>
        <begin position="612"/>
        <end position="647"/>
    </location>
</feature>
<reference evidence="3" key="1">
    <citation type="submission" date="2013-07" db="EMBL/GenBank/DDBJ databases">
        <title>The genome of Eucalyptus grandis.</title>
        <authorList>
            <person name="Schmutz J."/>
            <person name="Hayes R."/>
            <person name="Myburg A."/>
            <person name="Tuskan G."/>
            <person name="Grattapaglia D."/>
            <person name="Rokhsar D.S."/>
        </authorList>
    </citation>
    <scope>NUCLEOTIDE SEQUENCE</scope>
    <source>
        <tissue evidence="3">Leaf extractions</tissue>
    </source>
</reference>
<gene>
    <name evidence="3" type="ORF">EUGRSUZ_G03246</name>
</gene>
<evidence type="ECO:0000256" key="1">
    <source>
        <dbReference type="SAM" id="MobiDB-lite"/>
    </source>
</evidence>
<evidence type="ECO:0008006" key="4">
    <source>
        <dbReference type="Google" id="ProtNLM"/>
    </source>
</evidence>
<evidence type="ECO:0000256" key="2">
    <source>
        <dbReference type="SAM" id="SignalP"/>
    </source>
</evidence>
<proteinExistence type="predicted"/>